<dbReference type="InterPro" id="IPR017871">
    <property type="entry name" value="ABC_transporter-like_CS"/>
</dbReference>
<sequence>MEGSIVSQLLIVAGIIFWRLWPPQEDVVGLASCIFTFSIIAHSYWGTSNVVTWYRFHGAWAIGFFCDIFTAGLQCISSQIRCASFGIIFSVFPWQNHRKNRCSTSEEAPLLHSPDLSSSVRVDAATPSAIDPGLQNDWVLRFQKLAVLYPYVWPQKDYGVQIRIGLVGVCILVNNGINLLIPRQYGILVDYLSTSSEKNPWLQVAIFMTLRLLSSEAGIQFVRKMLWLPVEQYWEKALSTAAFSHVMCLSADFHDSTDPAELYMAIMSGNGISHIAEMACFQAIPAIFDLIIAITYLSIKFGPYEGLIIFATTVALIKFSLHTISSAKNQQRRVREKRSDETKSQYHGISRWFTIVLFNQTQRTIFDHSKALKSRLLASKDVYKSHNISSAIRYLISLIGLLGSIWVVVYQIRSGKATAGDFALLLSYWNQITAPLGFFVALGRGINQQLADLERLVDILHRLPSTADTAGAQPLQFVSGKVDFQGVGFSYDGTTKVLDDFDLSVPPGYTVALVGPSGGGKTTIVSLLTRQYLSQKGSISIDGHDIRHVTQQSLRSIIGLVPQSPQLFENTILENIRYARPDASDQDVYDACKAAAIHDQIIAFPDGYQTCVGGCNAKLSGGQIQRIAIARVILMNPKIVLLDEATSSVDTDTEHLIQKALDSLCKSRTTFIIAHRLSTVMKADMIYVISEGKIIESGNHQDLILQQGKYTSLWSKQTQ</sequence>
<feature type="transmembrane region" description="Helical" evidence="9">
    <location>
        <begin position="391"/>
        <end position="410"/>
    </location>
</feature>
<dbReference type="SUPFAM" id="SSF90123">
    <property type="entry name" value="ABC transporter transmembrane region"/>
    <property type="match status" value="1"/>
</dbReference>
<dbReference type="Pfam" id="PF00664">
    <property type="entry name" value="ABC_membrane"/>
    <property type="match status" value="1"/>
</dbReference>
<evidence type="ECO:0000256" key="9">
    <source>
        <dbReference type="SAM" id="Phobius"/>
    </source>
</evidence>
<feature type="domain" description="ABC transmembrane type-1" evidence="11">
    <location>
        <begin position="166"/>
        <end position="448"/>
    </location>
</feature>
<organism evidence="12 13">
    <name type="scientific">Xylaria arbuscula</name>
    <dbReference type="NCBI Taxonomy" id="114810"/>
    <lineage>
        <taxon>Eukaryota</taxon>
        <taxon>Fungi</taxon>
        <taxon>Dikarya</taxon>
        <taxon>Ascomycota</taxon>
        <taxon>Pezizomycotina</taxon>
        <taxon>Sordariomycetes</taxon>
        <taxon>Xylariomycetidae</taxon>
        <taxon>Xylariales</taxon>
        <taxon>Xylariaceae</taxon>
        <taxon>Xylaria</taxon>
    </lineage>
</organism>
<dbReference type="VEuPathDB" id="FungiDB:F4678DRAFT_477504"/>
<feature type="transmembrane region" description="Helical" evidence="9">
    <location>
        <begin position="307"/>
        <end position="327"/>
    </location>
</feature>
<evidence type="ECO:0000313" key="13">
    <source>
        <dbReference type="Proteomes" id="UP001148614"/>
    </source>
</evidence>
<evidence type="ECO:0000256" key="3">
    <source>
        <dbReference type="ARBA" id="ARBA00022692"/>
    </source>
</evidence>
<proteinExistence type="inferred from homology"/>
<evidence type="ECO:0000256" key="7">
    <source>
        <dbReference type="ARBA" id="ARBA00023136"/>
    </source>
</evidence>
<accession>A0A9W8TK99</accession>
<evidence type="ECO:0000256" key="5">
    <source>
        <dbReference type="ARBA" id="ARBA00022840"/>
    </source>
</evidence>
<evidence type="ECO:0000256" key="6">
    <source>
        <dbReference type="ARBA" id="ARBA00022989"/>
    </source>
</evidence>
<dbReference type="CDD" id="cd18583">
    <property type="entry name" value="ABC_6TM_HMT1"/>
    <property type="match status" value="1"/>
</dbReference>
<dbReference type="EMBL" id="JANPWZ010001184">
    <property type="protein sequence ID" value="KAJ3567959.1"/>
    <property type="molecule type" value="Genomic_DNA"/>
</dbReference>
<gene>
    <name evidence="12" type="ORF">NPX13_g6585</name>
</gene>
<dbReference type="SUPFAM" id="SSF52540">
    <property type="entry name" value="P-loop containing nucleoside triphosphate hydrolases"/>
    <property type="match status" value="1"/>
</dbReference>
<dbReference type="GO" id="GO:0005524">
    <property type="term" value="F:ATP binding"/>
    <property type="evidence" value="ECO:0007669"/>
    <property type="project" value="UniProtKB-KW"/>
</dbReference>
<dbReference type="Proteomes" id="UP001148614">
    <property type="component" value="Unassembled WGS sequence"/>
</dbReference>
<feature type="transmembrane region" description="Helical" evidence="9">
    <location>
        <begin position="5"/>
        <end position="21"/>
    </location>
</feature>
<keyword evidence="4" id="KW-0547">Nucleotide-binding</keyword>
<dbReference type="PROSITE" id="PS00211">
    <property type="entry name" value="ABC_TRANSPORTER_1"/>
    <property type="match status" value="1"/>
</dbReference>
<dbReference type="InterPro" id="IPR003593">
    <property type="entry name" value="AAA+_ATPase"/>
</dbReference>
<keyword evidence="5" id="KW-0067">ATP-binding</keyword>
<dbReference type="GO" id="GO:0016887">
    <property type="term" value="F:ATP hydrolysis activity"/>
    <property type="evidence" value="ECO:0007669"/>
    <property type="project" value="InterPro"/>
</dbReference>
<evidence type="ECO:0000259" key="10">
    <source>
        <dbReference type="PROSITE" id="PS50893"/>
    </source>
</evidence>
<dbReference type="InterPro" id="IPR036640">
    <property type="entry name" value="ABC1_TM_sf"/>
</dbReference>
<feature type="transmembrane region" description="Helical" evidence="9">
    <location>
        <begin position="279"/>
        <end position="301"/>
    </location>
</feature>
<name>A0A9W8TK99_9PEZI</name>
<dbReference type="InterPro" id="IPR027417">
    <property type="entry name" value="P-loop_NTPase"/>
</dbReference>
<dbReference type="PROSITE" id="PS50929">
    <property type="entry name" value="ABC_TM1F"/>
    <property type="match status" value="1"/>
</dbReference>
<dbReference type="Gene3D" id="3.40.50.300">
    <property type="entry name" value="P-loop containing nucleotide triphosphate hydrolases"/>
    <property type="match status" value="1"/>
</dbReference>
<reference evidence="12" key="1">
    <citation type="submission" date="2022-07" db="EMBL/GenBank/DDBJ databases">
        <title>Genome Sequence of Xylaria arbuscula.</title>
        <authorList>
            <person name="Buettner E."/>
        </authorList>
    </citation>
    <scope>NUCLEOTIDE SEQUENCE</scope>
    <source>
        <strain evidence="12">VT107</strain>
    </source>
</reference>
<evidence type="ECO:0000313" key="12">
    <source>
        <dbReference type="EMBL" id="KAJ3567959.1"/>
    </source>
</evidence>
<dbReference type="PROSITE" id="PS50893">
    <property type="entry name" value="ABC_TRANSPORTER_2"/>
    <property type="match status" value="1"/>
</dbReference>
<feature type="transmembrane region" description="Helical" evidence="9">
    <location>
        <begin position="27"/>
        <end position="45"/>
    </location>
</feature>
<dbReference type="FunFam" id="3.40.50.300:FF:000287">
    <property type="entry name" value="Multidrug ABC transporter ATP-binding protein"/>
    <property type="match status" value="1"/>
</dbReference>
<dbReference type="PANTHER" id="PTHR24221:SF503">
    <property type="entry name" value="MITOCHONDRIAL POTASSIUM CHANNEL ATP-BINDING SUBUNIT"/>
    <property type="match status" value="1"/>
</dbReference>
<dbReference type="Gene3D" id="1.20.1560.10">
    <property type="entry name" value="ABC transporter type 1, transmembrane domain"/>
    <property type="match status" value="1"/>
</dbReference>
<comment type="similarity">
    <text evidence="8">Belongs to the ABC transporter superfamily. ABCB family. Heavy Metal importer (TC 3.A.1.210) subfamily.</text>
</comment>
<evidence type="ECO:0000256" key="4">
    <source>
        <dbReference type="ARBA" id="ARBA00022741"/>
    </source>
</evidence>
<keyword evidence="3 9" id="KW-0812">Transmembrane</keyword>
<comment type="subcellular location">
    <subcellularLocation>
        <location evidence="1">Membrane</location>
        <topology evidence="1">Multi-pass membrane protein</topology>
    </subcellularLocation>
</comment>
<dbReference type="InterPro" id="IPR039421">
    <property type="entry name" value="Type_1_exporter"/>
</dbReference>
<dbReference type="SMART" id="SM00382">
    <property type="entry name" value="AAA"/>
    <property type="match status" value="1"/>
</dbReference>
<keyword evidence="7 9" id="KW-0472">Membrane</keyword>
<dbReference type="GO" id="GO:0016020">
    <property type="term" value="C:membrane"/>
    <property type="evidence" value="ECO:0007669"/>
    <property type="project" value="UniProtKB-SubCell"/>
</dbReference>
<evidence type="ECO:0000256" key="1">
    <source>
        <dbReference type="ARBA" id="ARBA00004141"/>
    </source>
</evidence>
<feature type="domain" description="ABC transporter" evidence="10">
    <location>
        <begin position="482"/>
        <end position="716"/>
    </location>
</feature>
<dbReference type="InterPro" id="IPR003439">
    <property type="entry name" value="ABC_transporter-like_ATP-bd"/>
</dbReference>
<keyword evidence="13" id="KW-1185">Reference proteome</keyword>
<comment type="caution">
    <text evidence="12">The sequence shown here is derived from an EMBL/GenBank/DDBJ whole genome shotgun (WGS) entry which is preliminary data.</text>
</comment>
<protein>
    <recommendedName>
        <fullName evidence="14">ABC transporter</fullName>
    </recommendedName>
</protein>
<evidence type="ECO:0008006" key="14">
    <source>
        <dbReference type="Google" id="ProtNLM"/>
    </source>
</evidence>
<dbReference type="GO" id="GO:0140359">
    <property type="term" value="F:ABC-type transporter activity"/>
    <property type="evidence" value="ECO:0007669"/>
    <property type="project" value="InterPro"/>
</dbReference>
<evidence type="ECO:0000256" key="2">
    <source>
        <dbReference type="ARBA" id="ARBA00022448"/>
    </source>
</evidence>
<evidence type="ECO:0000259" key="11">
    <source>
        <dbReference type="PROSITE" id="PS50929"/>
    </source>
</evidence>
<dbReference type="AlphaFoldDB" id="A0A9W8TK99"/>
<dbReference type="PANTHER" id="PTHR24221">
    <property type="entry name" value="ATP-BINDING CASSETTE SUB-FAMILY B"/>
    <property type="match status" value="1"/>
</dbReference>
<dbReference type="InterPro" id="IPR011527">
    <property type="entry name" value="ABC1_TM_dom"/>
</dbReference>
<dbReference type="Pfam" id="PF00005">
    <property type="entry name" value="ABC_tran"/>
    <property type="match status" value="1"/>
</dbReference>
<evidence type="ECO:0000256" key="8">
    <source>
        <dbReference type="ARBA" id="ARBA00024363"/>
    </source>
</evidence>
<keyword evidence="6 9" id="KW-1133">Transmembrane helix</keyword>
<keyword evidence="2" id="KW-0813">Transport</keyword>